<dbReference type="EMBL" id="JBEDUW010000089">
    <property type="protein sequence ID" value="KAK9906137.1"/>
    <property type="molecule type" value="Genomic_DNA"/>
</dbReference>
<gene>
    <name evidence="2" type="ORF">M0R45_002843</name>
    <name evidence="3" type="ORF">M0R45_015051</name>
</gene>
<name>A0AAW1VMR6_RUBAR</name>
<sequence>MQVCCPIELGTVVVVNSSGGVVKVHGWTALMDGDDEQHGQQHDGVVSLIELGFVICRLVTLLILELKGADRR</sequence>
<keyword evidence="1" id="KW-1133">Transmembrane helix</keyword>
<keyword evidence="4" id="KW-1185">Reference proteome</keyword>
<feature type="transmembrane region" description="Helical" evidence="1">
    <location>
        <begin position="45"/>
        <end position="64"/>
    </location>
</feature>
<dbReference type="Proteomes" id="UP001457282">
    <property type="component" value="Unassembled WGS sequence"/>
</dbReference>
<dbReference type="EMBL" id="JBEDUW010000003">
    <property type="protein sequence ID" value="KAK9938304.1"/>
    <property type="molecule type" value="Genomic_DNA"/>
</dbReference>
<protein>
    <submittedName>
        <fullName evidence="2">Uncharacterized protein</fullName>
    </submittedName>
</protein>
<keyword evidence="1" id="KW-0812">Transmembrane</keyword>
<keyword evidence="1" id="KW-0472">Membrane</keyword>
<comment type="caution">
    <text evidence="2">The sequence shown here is derived from an EMBL/GenBank/DDBJ whole genome shotgun (WGS) entry which is preliminary data.</text>
</comment>
<reference evidence="2 4" key="1">
    <citation type="journal article" date="2023" name="G3 (Bethesda)">
        <title>A chromosome-length genome assembly and annotation of blackberry (Rubus argutus, cv. 'Hillquist').</title>
        <authorList>
            <person name="Bruna T."/>
            <person name="Aryal R."/>
            <person name="Dudchenko O."/>
            <person name="Sargent D.J."/>
            <person name="Mead D."/>
            <person name="Buti M."/>
            <person name="Cavallini A."/>
            <person name="Hytonen T."/>
            <person name="Andres J."/>
            <person name="Pham M."/>
            <person name="Weisz D."/>
            <person name="Mascagni F."/>
            <person name="Usai G."/>
            <person name="Natali L."/>
            <person name="Bassil N."/>
            <person name="Fernandez G.E."/>
            <person name="Lomsadze A."/>
            <person name="Armour M."/>
            <person name="Olukolu B."/>
            <person name="Poorten T."/>
            <person name="Britton C."/>
            <person name="Davik J."/>
            <person name="Ashrafi H."/>
            <person name="Aiden E.L."/>
            <person name="Borodovsky M."/>
            <person name="Worthington M."/>
        </authorList>
    </citation>
    <scope>NUCLEOTIDE SEQUENCE [LARGE SCALE GENOMIC DNA]</scope>
    <source>
        <strain evidence="2">PI 553951</strain>
    </source>
</reference>
<accession>A0AAW1VMR6</accession>
<evidence type="ECO:0000256" key="1">
    <source>
        <dbReference type="SAM" id="Phobius"/>
    </source>
</evidence>
<dbReference type="AlphaFoldDB" id="A0AAW1VMR6"/>
<proteinExistence type="predicted"/>
<evidence type="ECO:0000313" key="2">
    <source>
        <dbReference type="EMBL" id="KAK9906137.1"/>
    </source>
</evidence>
<organism evidence="2 4">
    <name type="scientific">Rubus argutus</name>
    <name type="common">Southern blackberry</name>
    <dbReference type="NCBI Taxonomy" id="59490"/>
    <lineage>
        <taxon>Eukaryota</taxon>
        <taxon>Viridiplantae</taxon>
        <taxon>Streptophyta</taxon>
        <taxon>Embryophyta</taxon>
        <taxon>Tracheophyta</taxon>
        <taxon>Spermatophyta</taxon>
        <taxon>Magnoliopsida</taxon>
        <taxon>eudicotyledons</taxon>
        <taxon>Gunneridae</taxon>
        <taxon>Pentapetalae</taxon>
        <taxon>rosids</taxon>
        <taxon>fabids</taxon>
        <taxon>Rosales</taxon>
        <taxon>Rosaceae</taxon>
        <taxon>Rosoideae</taxon>
        <taxon>Rosoideae incertae sedis</taxon>
        <taxon>Rubus</taxon>
    </lineage>
</organism>
<evidence type="ECO:0000313" key="4">
    <source>
        <dbReference type="Proteomes" id="UP001457282"/>
    </source>
</evidence>
<evidence type="ECO:0000313" key="3">
    <source>
        <dbReference type="EMBL" id="KAK9938304.1"/>
    </source>
</evidence>